<dbReference type="Pfam" id="PF00680">
    <property type="entry name" value="RdRP_1"/>
    <property type="match status" value="1"/>
</dbReference>
<dbReference type="InterPro" id="IPR043502">
    <property type="entry name" value="DNA/RNA_pol_sf"/>
</dbReference>
<feature type="domain" description="RNA-directed RNA polymerase C-terminal" evidence="5">
    <location>
        <begin position="242"/>
        <end position="523"/>
    </location>
</feature>
<organism evidence="6">
    <name type="scientific">uncultured alphacryptovirus</name>
    <dbReference type="NCBI Taxonomy" id="1342373"/>
    <lineage>
        <taxon>Viruses</taxon>
        <taxon>Riboviria</taxon>
        <taxon>Orthornavirae</taxon>
        <taxon>Pisuviricota</taxon>
        <taxon>Duplopiviricetes</taxon>
        <taxon>Durnavirales</taxon>
        <taxon>Partitiviridae</taxon>
        <taxon>environmental samples</taxon>
    </lineage>
</organism>
<evidence type="ECO:0000256" key="2">
    <source>
        <dbReference type="ARBA" id="ARBA00022679"/>
    </source>
</evidence>
<sequence length="616" mass="72257">MDYLVSAFNRITHWFIKATNFEFVGMFSLPPGLLRVNDVAIANHKQTLMHAFKIYLTDEEIKLITEDYRRSDIDYDSILADFFSGDLDHFEIPFDQNVENGLRCMANAFRPPRLCRPAHILDVKHHYPYKWNVNSEPPFSTDEYFLSKRMTFGKFIQMHEYEHIDKEDFFRRHPNVESHDLLQTTVPPKFGYQKSTIFSWTRRWHHIIKDGFRESTGLTTNGYFYNRFIFPMLLHTKTAIVKKNDPNKMRTIWGASKPWIIAETMFYWEYIAWIKQNPGKTPMLWGFETFTGGWFRLNHALYCGLVQRSFLTLDWSRFDKRAYFPLLLKIMYTARTFLTFDEGYVPTYAAPAHPHWNQQKADRLERLWLWTLENLFEAPIILPDGRMYRRHFAGIPSGLFTTQLLDSWYNYTMLATILTALGFDPEHCIIKVQGDDSIIKLCTLIPEESHSKFMNAIVETAEYYFNSVVNIKKSEVANTLNGREVLSYRNHNGLPHRDEIAMLAQFYHTKARDPTPEITMAQAIGFAYASCGNNDHVLSALKNVYTYYKNLGYTPNRAGLSLTFGESPDLVLPEIPLDHFPEQSEIRRYLVCSDYRNEAQIARTWPRTFFINGPAE</sequence>
<dbReference type="EMBL" id="HG005155">
    <property type="protein sequence ID" value="CDF65982.1"/>
    <property type="molecule type" value="Genomic_RNA"/>
</dbReference>
<evidence type="ECO:0000313" key="6">
    <source>
        <dbReference type="EMBL" id="CDF65982.1"/>
    </source>
</evidence>
<name>A0A024H9J7_9VIRU</name>
<evidence type="ECO:0000256" key="1">
    <source>
        <dbReference type="ARBA" id="ARBA00022484"/>
    </source>
</evidence>
<evidence type="ECO:0000256" key="4">
    <source>
        <dbReference type="ARBA" id="ARBA00022953"/>
    </source>
</evidence>
<protein>
    <submittedName>
        <fullName evidence="6">RNA dependent RNA polymerase</fullName>
    </submittedName>
</protein>
<reference evidence="6" key="1">
    <citation type="submission" date="2013-05" db="EMBL/GenBank/DDBJ databases">
        <title>Cryptic viruses and multiple herbicide resistance in the grass weeds Alopecurus myosuroides and Lolium rigidum.</title>
        <authorList>
            <person name="Sabbadin F."/>
            <person name="Glover R."/>
            <person name="Wortley D.J."/>
            <person name="Edwards R."/>
        </authorList>
    </citation>
    <scope>NUCLEOTIDE SEQUENCE</scope>
    <source>
        <strain evidence="6">BG sensitive 1</strain>
        <tissue evidence="6">Host shoot tissue</tissue>
    </source>
</reference>
<keyword evidence="1" id="KW-0696">RNA-directed RNA polymerase</keyword>
<evidence type="ECO:0000256" key="3">
    <source>
        <dbReference type="ARBA" id="ARBA00022695"/>
    </source>
</evidence>
<evidence type="ECO:0000259" key="5">
    <source>
        <dbReference type="Pfam" id="PF00680"/>
    </source>
</evidence>
<dbReference type="InterPro" id="IPR001205">
    <property type="entry name" value="RNA-dir_pol_C"/>
</dbReference>
<dbReference type="GO" id="GO:0003723">
    <property type="term" value="F:RNA binding"/>
    <property type="evidence" value="ECO:0007669"/>
    <property type="project" value="InterPro"/>
</dbReference>
<proteinExistence type="predicted"/>
<dbReference type="GO" id="GO:0006351">
    <property type="term" value="P:DNA-templated transcription"/>
    <property type="evidence" value="ECO:0007669"/>
    <property type="project" value="InterPro"/>
</dbReference>
<dbReference type="GO" id="GO:0003968">
    <property type="term" value="F:RNA-directed RNA polymerase activity"/>
    <property type="evidence" value="ECO:0007669"/>
    <property type="project" value="UniProtKB-KW"/>
</dbReference>
<dbReference type="SUPFAM" id="SSF56672">
    <property type="entry name" value="DNA/RNA polymerases"/>
    <property type="match status" value="1"/>
</dbReference>
<keyword evidence="4" id="KW-0693">Viral RNA replication</keyword>
<keyword evidence="3" id="KW-0548">Nucleotidyltransferase</keyword>
<keyword evidence="2" id="KW-0808">Transferase</keyword>
<accession>A0A024H9J7</accession>
<gene>
    <name evidence="6" type="primary">RdRp</name>
</gene>